<dbReference type="AlphaFoldDB" id="A0A1H3EXJ8"/>
<gene>
    <name evidence="4" type="ORF">SAMN05444340_10142</name>
</gene>
<dbReference type="Pfam" id="PF00990">
    <property type="entry name" value="GGDEF"/>
    <property type="match status" value="1"/>
</dbReference>
<reference evidence="4 5" key="1">
    <citation type="submission" date="2016-10" db="EMBL/GenBank/DDBJ databases">
        <authorList>
            <person name="de Groot N.N."/>
        </authorList>
    </citation>
    <scope>NUCLEOTIDE SEQUENCE [LARGE SCALE GENOMIC DNA]</scope>
    <source>
        <strain evidence="4 5">DSM 26880</strain>
    </source>
</reference>
<dbReference type="GO" id="GO:0005886">
    <property type="term" value="C:plasma membrane"/>
    <property type="evidence" value="ECO:0007669"/>
    <property type="project" value="TreeGrafter"/>
</dbReference>
<evidence type="ECO:0000256" key="1">
    <source>
        <dbReference type="ARBA" id="ARBA00012528"/>
    </source>
</evidence>
<evidence type="ECO:0000313" key="5">
    <source>
        <dbReference type="Proteomes" id="UP000199286"/>
    </source>
</evidence>
<comment type="catalytic activity">
    <reaction evidence="2">
        <text>2 GTP = 3',3'-c-di-GMP + 2 diphosphate</text>
        <dbReference type="Rhea" id="RHEA:24898"/>
        <dbReference type="ChEBI" id="CHEBI:33019"/>
        <dbReference type="ChEBI" id="CHEBI:37565"/>
        <dbReference type="ChEBI" id="CHEBI:58805"/>
        <dbReference type="EC" id="2.7.7.65"/>
    </reaction>
</comment>
<dbReference type="Proteomes" id="UP000199286">
    <property type="component" value="Unassembled WGS sequence"/>
</dbReference>
<evidence type="ECO:0000259" key="3">
    <source>
        <dbReference type="PROSITE" id="PS50887"/>
    </source>
</evidence>
<dbReference type="Gene3D" id="3.30.70.270">
    <property type="match status" value="1"/>
</dbReference>
<dbReference type="EC" id="2.7.7.65" evidence="1"/>
<dbReference type="PROSITE" id="PS50887">
    <property type="entry name" value="GGDEF"/>
    <property type="match status" value="1"/>
</dbReference>
<dbReference type="STRING" id="321339.SAMN05444340_10142"/>
<sequence length="150" mass="16169">MTATDTTWAIWVLVNLPRALRARFREVDAVFRLGGEEFLVLMSGADEQSLLRRLADVRRVVGRPVDLHKLDAPAIGFSAGVATLPADGPDFESIYRAADTRLLQAKSDGRDRVVTGRHSIPWIDLGVPGAPGAGSGAICPNRLPETDPEA</sequence>
<evidence type="ECO:0000256" key="2">
    <source>
        <dbReference type="ARBA" id="ARBA00034247"/>
    </source>
</evidence>
<organism evidence="4 5">
    <name type="scientific">Citreimonas salinaria</name>
    <dbReference type="NCBI Taxonomy" id="321339"/>
    <lineage>
        <taxon>Bacteria</taxon>
        <taxon>Pseudomonadati</taxon>
        <taxon>Pseudomonadota</taxon>
        <taxon>Alphaproteobacteria</taxon>
        <taxon>Rhodobacterales</taxon>
        <taxon>Roseobacteraceae</taxon>
        <taxon>Citreimonas</taxon>
    </lineage>
</organism>
<proteinExistence type="predicted"/>
<dbReference type="GO" id="GO:0043709">
    <property type="term" value="P:cell adhesion involved in single-species biofilm formation"/>
    <property type="evidence" value="ECO:0007669"/>
    <property type="project" value="TreeGrafter"/>
</dbReference>
<name>A0A1H3EXJ8_9RHOB</name>
<dbReference type="SMART" id="SM00267">
    <property type="entry name" value="GGDEF"/>
    <property type="match status" value="1"/>
</dbReference>
<dbReference type="GO" id="GO:0052621">
    <property type="term" value="F:diguanylate cyclase activity"/>
    <property type="evidence" value="ECO:0007669"/>
    <property type="project" value="UniProtKB-EC"/>
</dbReference>
<dbReference type="CDD" id="cd01949">
    <property type="entry name" value="GGDEF"/>
    <property type="match status" value="1"/>
</dbReference>
<dbReference type="NCBIfam" id="TIGR00254">
    <property type="entry name" value="GGDEF"/>
    <property type="match status" value="1"/>
</dbReference>
<evidence type="ECO:0000313" key="4">
    <source>
        <dbReference type="EMBL" id="SDX83237.1"/>
    </source>
</evidence>
<protein>
    <recommendedName>
        <fullName evidence="1">diguanylate cyclase</fullName>
        <ecNumber evidence="1">2.7.7.65</ecNumber>
    </recommendedName>
</protein>
<dbReference type="OrthoDB" id="9812260at2"/>
<dbReference type="PANTHER" id="PTHR45138">
    <property type="entry name" value="REGULATORY COMPONENTS OF SENSORY TRANSDUCTION SYSTEM"/>
    <property type="match status" value="1"/>
</dbReference>
<dbReference type="GO" id="GO:1902201">
    <property type="term" value="P:negative regulation of bacterial-type flagellum-dependent cell motility"/>
    <property type="evidence" value="ECO:0007669"/>
    <property type="project" value="TreeGrafter"/>
</dbReference>
<dbReference type="InterPro" id="IPR029787">
    <property type="entry name" value="Nucleotide_cyclase"/>
</dbReference>
<feature type="domain" description="GGDEF" evidence="3">
    <location>
        <begin position="1"/>
        <end position="118"/>
    </location>
</feature>
<accession>A0A1H3EXJ8</accession>
<dbReference type="InterPro" id="IPR000160">
    <property type="entry name" value="GGDEF_dom"/>
</dbReference>
<dbReference type="EMBL" id="FNPF01000001">
    <property type="protein sequence ID" value="SDX83237.1"/>
    <property type="molecule type" value="Genomic_DNA"/>
</dbReference>
<dbReference type="RefSeq" id="WP_089877455.1">
    <property type="nucleotide sequence ID" value="NZ_FNPF01000001.1"/>
</dbReference>
<dbReference type="InterPro" id="IPR043128">
    <property type="entry name" value="Rev_trsase/Diguanyl_cyclase"/>
</dbReference>
<dbReference type="PANTHER" id="PTHR45138:SF9">
    <property type="entry name" value="DIGUANYLATE CYCLASE DGCM-RELATED"/>
    <property type="match status" value="1"/>
</dbReference>
<keyword evidence="5" id="KW-1185">Reference proteome</keyword>
<dbReference type="InterPro" id="IPR050469">
    <property type="entry name" value="Diguanylate_Cyclase"/>
</dbReference>
<dbReference type="SUPFAM" id="SSF55073">
    <property type="entry name" value="Nucleotide cyclase"/>
    <property type="match status" value="1"/>
</dbReference>